<reference evidence="2 3" key="1">
    <citation type="submission" date="2020-03" db="EMBL/GenBank/DDBJ databases">
        <title>Dissostichus mawsoni Genome sequencing and assembly.</title>
        <authorList>
            <person name="Park H."/>
        </authorList>
    </citation>
    <scope>NUCLEOTIDE SEQUENCE [LARGE SCALE GENOMIC DNA]</scope>
    <source>
        <strain evidence="2">DM0001</strain>
        <tissue evidence="2">Muscle</tissue>
    </source>
</reference>
<gene>
    <name evidence="2" type="ORF">F7725_007556</name>
</gene>
<evidence type="ECO:0000256" key="1">
    <source>
        <dbReference type="SAM" id="MobiDB-lite"/>
    </source>
</evidence>
<protein>
    <submittedName>
        <fullName evidence="2">Uncharacterized protein</fullName>
    </submittedName>
</protein>
<dbReference type="AlphaFoldDB" id="A0A7J5Y5N0"/>
<proteinExistence type="predicted"/>
<feature type="region of interest" description="Disordered" evidence="1">
    <location>
        <begin position="27"/>
        <end position="52"/>
    </location>
</feature>
<keyword evidence="3" id="KW-1185">Reference proteome</keyword>
<evidence type="ECO:0000313" key="3">
    <source>
        <dbReference type="Proteomes" id="UP000518266"/>
    </source>
</evidence>
<comment type="caution">
    <text evidence="2">The sequence shown here is derived from an EMBL/GenBank/DDBJ whole genome shotgun (WGS) entry which is preliminary data.</text>
</comment>
<name>A0A7J5Y5N0_DISMA</name>
<dbReference type="Proteomes" id="UP000518266">
    <property type="component" value="Unassembled WGS sequence"/>
</dbReference>
<dbReference type="EMBL" id="JAAKFY010000015">
    <property type="protein sequence ID" value="KAF3844393.1"/>
    <property type="molecule type" value="Genomic_DNA"/>
</dbReference>
<accession>A0A7J5Y5N0</accession>
<feature type="compositionally biased region" description="Low complexity" evidence="1">
    <location>
        <begin position="27"/>
        <end position="44"/>
    </location>
</feature>
<organism evidence="2 3">
    <name type="scientific">Dissostichus mawsoni</name>
    <name type="common">Antarctic cod</name>
    <dbReference type="NCBI Taxonomy" id="36200"/>
    <lineage>
        <taxon>Eukaryota</taxon>
        <taxon>Metazoa</taxon>
        <taxon>Chordata</taxon>
        <taxon>Craniata</taxon>
        <taxon>Vertebrata</taxon>
        <taxon>Euteleostomi</taxon>
        <taxon>Actinopterygii</taxon>
        <taxon>Neopterygii</taxon>
        <taxon>Teleostei</taxon>
        <taxon>Neoteleostei</taxon>
        <taxon>Acanthomorphata</taxon>
        <taxon>Eupercaria</taxon>
        <taxon>Perciformes</taxon>
        <taxon>Notothenioidei</taxon>
        <taxon>Nototheniidae</taxon>
        <taxon>Dissostichus</taxon>
    </lineage>
</organism>
<sequence>MPCRRCSSRLNSTLAQWTLDSYTYRGAAASPSRSSSADITPSSTLHKTNRGSSSALSCFHQEKICNCEHSQYLDV</sequence>
<evidence type="ECO:0000313" key="2">
    <source>
        <dbReference type="EMBL" id="KAF3844393.1"/>
    </source>
</evidence>